<dbReference type="PANTHER" id="PTHR46128">
    <property type="entry name" value="MITOCHONDRIAL GROUP I INTRON SPLICING FACTOR CCM1"/>
    <property type="match status" value="1"/>
</dbReference>
<keyword evidence="6" id="KW-1185">Reference proteome</keyword>
<evidence type="ECO:0000313" key="6">
    <source>
        <dbReference type="Proteomes" id="UP001141806"/>
    </source>
</evidence>
<feature type="repeat" description="PPR" evidence="3">
    <location>
        <begin position="205"/>
        <end position="239"/>
    </location>
</feature>
<comment type="caution">
    <text evidence="5">The sequence shown here is derived from an EMBL/GenBank/DDBJ whole genome shotgun (WGS) entry which is preliminary data.</text>
</comment>
<evidence type="ECO:0000256" key="2">
    <source>
        <dbReference type="ARBA" id="ARBA00022737"/>
    </source>
</evidence>
<evidence type="ECO:0000256" key="3">
    <source>
        <dbReference type="PROSITE-ProRule" id="PRU00708"/>
    </source>
</evidence>
<feature type="repeat" description="PPR" evidence="3">
    <location>
        <begin position="241"/>
        <end position="275"/>
    </location>
</feature>
<comment type="similarity">
    <text evidence="1">Belongs to the PPR family. P subfamily.</text>
</comment>
<dbReference type="PROSITE" id="PS51375">
    <property type="entry name" value="PPR"/>
    <property type="match status" value="3"/>
</dbReference>
<dbReference type="PANTHER" id="PTHR46128:SF211">
    <property type="entry name" value="PENTACOTRIPEPTIDE-REPEAT REGION OF PRORP DOMAIN-CONTAINING PROTEIN"/>
    <property type="match status" value="1"/>
</dbReference>
<dbReference type="AlphaFoldDB" id="A0A9Q0KQ31"/>
<evidence type="ECO:0000256" key="1">
    <source>
        <dbReference type="ARBA" id="ARBA00007626"/>
    </source>
</evidence>
<evidence type="ECO:0000313" key="5">
    <source>
        <dbReference type="EMBL" id="KAJ4974737.1"/>
    </source>
</evidence>
<sequence>MSMIDILTHVEAICKKYDMYAIDKQKDLNVSSGDAFARLYSVVEADIGEVLQASTVALNLISVCDEKMAFRRAVVGPAAASTLGTWFLGVLGVFDATFATHFLLQPSVWGNGQKETLFLCVLFVQGDAFLGNPWQCLHPRHPDTCFCRLKHVDFGFSIFGSILKLGYKPNVVTFNSLIKGLCMDEEVAEAMDLFNKMVRKDYPCSEQTYGIIIDGLYKAENIGRALRLLREMEEKGRHKPKLIICGTIIDSLCKDGLIDEALKLFSEMTARSISPNVIIFAFMHLVVGVIWAFL</sequence>
<reference evidence="5" key="1">
    <citation type="journal article" date="2023" name="Plant J.">
        <title>The genome of the king protea, Protea cynaroides.</title>
        <authorList>
            <person name="Chang J."/>
            <person name="Duong T.A."/>
            <person name="Schoeman C."/>
            <person name="Ma X."/>
            <person name="Roodt D."/>
            <person name="Barker N."/>
            <person name="Li Z."/>
            <person name="Van de Peer Y."/>
            <person name="Mizrachi E."/>
        </authorList>
    </citation>
    <scope>NUCLEOTIDE SEQUENCE</scope>
    <source>
        <tissue evidence="5">Young leaves</tissue>
    </source>
</reference>
<name>A0A9Q0KQ31_9MAGN</name>
<dbReference type="InterPro" id="IPR050872">
    <property type="entry name" value="PPR_P_subfamily"/>
</dbReference>
<gene>
    <name evidence="5" type="ORF">NE237_007911</name>
</gene>
<keyword evidence="4" id="KW-1133">Transmembrane helix</keyword>
<evidence type="ECO:0000256" key="4">
    <source>
        <dbReference type="SAM" id="Phobius"/>
    </source>
</evidence>
<accession>A0A9Q0KQ31</accession>
<dbReference type="EMBL" id="JAMYWD010000004">
    <property type="protein sequence ID" value="KAJ4974737.1"/>
    <property type="molecule type" value="Genomic_DNA"/>
</dbReference>
<dbReference type="NCBIfam" id="TIGR00756">
    <property type="entry name" value="PPR"/>
    <property type="match status" value="3"/>
</dbReference>
<keyword evidence="2" id="KW-0677">Repeat</keyword>
<protein>
    <recommendedName>
        <fullName evidence="7">Pentatricopeptide repeat-containing protein</fullName>
    </recommendedName>
</protein>
<feature type="repeat" description="PPR" evidence="3">
    <location>
        <begin position="170"/>
        <end position="204"/>
    </location>
</feature>
<feature type="transmembrane region" description="Helical" evidence="4">
    <location>
        <begin position="273"/>
        <end position="293"/>
    </location>
</feature>
<dbReference type="InterPro" id="IPR002885">
    <property type="entry name" value="PPR_rpt"/>
</dbReference>
<dbReference type="InterPro" id="IPR011990">
    <property type="entry name" value="TPR-like_helical_dom_sf"/>
</dbReference>
<keyword evidence="4" id="KW-0472">Membrane</keyword>
<dbReference type="Gene3D" id="1.25.40.10">
    <property type="entry name" value="Tetratricopeptide repeat domain"/>
    <property type="match status" value="2"/>
</dbReference>
<proteinExistence type="inferred from homology"/>
<organism evidence="5 6">
    <name type="scientific">Protea cynaroides</name>
    <dbReference type="NCBI Taxonomy" id="273540"/>
    <lineage>
        <taxon>Eukaryota</taxon>
        <taxon>Viridiplantae</taxon>
        <taxon>Streptophyta</taxon>
        <taxon>Embryophyta</taxon>
        <taxon>Tracheophyta</taxon>
        <taxon>Spermatophyta</taxon>
        <taxon>Magnoliopsida</taxon>
        <taxon>Proteales</taxon>
        <taxon>Proteaceae</taxon>
        <taxon>Protea</taxon>
    </lineage>
</organism>
<dbReference type="OrthoDB" id="1934535at2759"/>
<dbReference type="Proteomes" id="UP001141806">
    <property type="component" value="Unassembled WGS sequence"/>
</dbReference>
<keyword evidence="4" id="KW-0812">Transmembrane</keyword>
<evidence type="ECO:0008006" key="7">
    <source>
        <dbReference type="Google" id="ProtNLM"/>
    </source>
</evidence>
<dbReference type="Pfam" id="PF13041">
    <property type="entry name" value="PPR_2"/>
    <property type="match status" value="2"/>
</dbReference>